<organism evidence="5 6">
    <name type="scientific">Micromonospora inositola</name>
    <dbReference type="NCBI Taxonomy" id="47865"/>
    <lineage>
        <taxon>Bacteria</taxon>
        <taxon>Bacillati</taxon>
        <taxon>Actinomycetota</taxon>
        <taxon>Actinomycetes</taxon>
        <taxon>Micromonosporales</taxon>
        <taxon>Micromonosporaceae</taxon>
        <taxon>Micromonospora</taxon>
    </lineage>
</organism>
<evidence type="ECO:0000256" key="3">
    <source>
        <dbReference type="ARBA" id="ARBA00022729"/>
    </source>
</evidence>
<dbReference type="Proteomes" id="UP000198221">
    <property type="component" value="Chromosome I"/>
</dbReference>
<dbReference type="PANTHER" id="PTHR30061">
    <property type="entry name" value="MALTOSE-BINDING PERIPLASMIC PROTEIN"/>
    <property type="match status" value="1"/>
</dbReference>
<dbReference type="PROSITE" id="PS51257">
    <property type="entry name" value="PROKAR_LIPOPROTEIN"/>
    <property type="match status" value="1"/>
</dbReference>
<evidence type="ECO:0000313" key="6">
    <source>
        <dbReference type="Proteomes" id="UP000198221"/>
    </source>
</evidence>
<keyword evidence="3 4" id="KW-0732">Signal</keyword>
<keyword evidence="2" id="KW-0813">Transport</keyword>
<accession>A0A1C5JNM0</accession>
<dbReference type="GO" id="GO:0042956">
    <property type="term" value="P:maltodextrin transmembrane transport"/>
    <property type="evidence" value="ECO:0007669"/>
    <property type="project" value="TreeGrafter"/>
</dbReference>
<feature type="signal peptide" evidence="4">
    <location>
        <begin position="1"/>
        <end position="25"/>
    </location>
</feature>
<reference evidence="6" key="1">
    <citation type="submission" date="2016-06" db="EMBL/GenBank/DDBJ databases">
        <authorList>
            <person name="Varghese N."/>
            <person name="Submissions Spin"/>
        </authorList>
    </citation>
    <scope>NUCLEOTIDE SEQUENCE [LARGE SCALE GENOMIC DNA]</scope>
    <source>
        <strain evidence="6">DSM 43819</strain>
    </source>
</reference>
<sequence>MSTSIRTLVGGVAVASVLALSTACSGSSSPAASTADQGPATGTVNVVGSDDAKAYAPVIKAFEAANPGIKVNYSQVPFDQFNATLQQRLSGKDSTIDVYTVDQPRVAQLAAKGFLVDLGDLDGKLKEVTSSGSYDANHFKGKLWSLPMWNSTQFLFYNKAALKKAGVTPPTADPQQRWTWEQVAAAGRKAQDAGIKYGLFLEQPEAYYQLQPLMESVGGGSGITGDDMLTPAITTDGWKKALTWYGETFSSGLSPRGIGGFQTGPVFSDGNVAFFVGGPWDIGIFAGSKVDWGVAPMPYFEGGKPYSPTGSWSLGINPASKQQGMARKFIEFATLDPAGNKATTDALTIIPANTQAEAEYLPGLEKLAGERSAGVADLVKYESAKSALPRPVSVGYIQFEEVLGKAFADIRNGADAPQRLEEATAQLNDAWKSIK</sequence>
<dbReference type="Pfam" id="PF01547">
    <property type="entry name" value="SBP_bac_1"/>
    <property type="match status" value="1"/>
</dbReference>
<dbReference type="SUPFAM" id="SSF53850">
    <property type="entry name" value="Periplasmic binding protein-like II"/>
    <property type="match status" value="1"/>
</dbReference>
<dbReference type="GO" id="GO:0055052">
    <property type="term" value="C:ATP-binding cassette (ABC) transporter complex, substrate-binding subunit-containing"/>
    <property type="evidence" value="ECO:0007669"/>
    <property type="project" value="TreeGrafter"/>
</dbReference>
<dbReference type="EMBL" id="LT607754">
    <property type="protein sequence ID" value="SCG72185.1"/>
    <property type="molecule type" value="Genomic_DNA"/>
</dbReference>
<gene>
    <name evidence="5" type="ORF">GA0070613_5036</name>
</gene>
<dbReference type="RefSeq" id="WP_157746510.1">
    <property type="nucleotide sequence ID" value="NZ_LT607754.1"/>
</dbReference>
<evidence type="ECO:0000256" key="2">
    <source>
        <dbReference type="ARBA" id="ARBA00022448"/>
    </source>
</evidence>
<name>A0A1C5JNM0_9ACTN</name>
<protein>
    <submittedName>
        <fullName evidence="5">Carbohydrate ABC transporter substrate-binding protein, CUT1 family</fullName>
    </submittedName>
</protein>
<dbReference type="AlphaFoldDB" id="A0A1C5JNM0"/>
<dbReference type="PANTHER" id="PTHR30061:SF50">
    <property type="entry name" value="MALTOSE_MALTODEXTRIN-BINDING PERIPLASMIC PROTEIN"/>
    <property type="match status" value="1"/>
</dbReference>
<evidence type="ECO:0000256" key="4">
    <source>
        <dbReference type="SAM" id="SignalP"/>
    </source>
</evidence>
<dbReference type="CDD" id="cd13585">
    <property type="entry name" value="PBP2_TMBP_like"/>
    <property type="match status" value="1"/>
</dbReference>
<dbReference type="InterPro" id="IPR006059">
    <property type="entry name" value="SBP"/>
</dbReference>
<evidence type="ECO:0000256" key="1">
    <source>
        <dbReference type="ARBA" id="ARBA00008520"/>
    </source>
</evidence>
<dbReference type="GO" id="GO:1901982">
    <property type="term" value="F:maltose binding"/>
    <property type="evidence" value="ECO:0007669"/>
    <property type="project" value="TreeGrafter"/>
</dbReference>
<evidence type="ECO:0000313" key="5">
    <source>
        <dbReference type="EMBL" id="SCG72185.1"/>
    </source>
</evidence>
<feature type="chain" id="PRO_5038397327" evidence="4">
    <location>
        <begin position="26"/>
        <end position="435"/>
    </location>
</feature>
<dbReference type="OrthoDB" id="2510110at2"/>
<keyword evidence="6" id="KW-1185">Reference proteome</keyword>
<dbReference type="GO" id="GO:0015768">
    <property type="term" value="P:maltose transport"/>
    <property type="evidence" value="ECO:0007669"/>
    <property type="project" value="TreeGrafter"/>
</dbReference>
<dbReference type="Gene3D" id="3.40.190.10">
    <property type="entry name" value="Periplasmic binding protein-like II"/>
    <property type="match status" value="1"/>
</dbReference>
<proteinExistence type="inferred from homology"/>
<comment type="similarity">
    <text evidence="1">Belongs to the bacterial solute-binding protein 1 family.</text>
</comment>